<dbReference type="EMBL" id="VNHX01000003">
    <property type="protein sequence ID" value="TYP97159.1"/>
    <property type="molecule type" value="Genomic_DNA"/>
</dbReference>
<proteinExistence type="inferred from homology"/>
<dbReference type="InterPro" id="IPR050325">
    <property type="entry name" value="Prot/Nucl_acid_deglycase"/>
</dbReference>
<gene>
    <name evidence="5" type="ORF">BC792_10385</name>
</gene>
<keyword evidence="1" id="KW-0346">Stress response</keyword>
<evidence type="ECO:0000256" key="1">
    <source>
        <dbReference type="ARBA" id="ARBA00023016"/>
    </source>
</evidence>
<evidence type="ECO:0000313" key="6">
    <source>
        <dbReference type="Proteomes" id="UP000325105"/>
    </source>
</evidence>
<sequence>MAHREVLFILTSHADMNGTNSKTGVWLGEFTDPYYAFLDAGYRVTLASPKGGASPIDPLSTVTESLSAANRRFAKDEDAKRQFSEASQLGAIDPYRYDTVFVPGGHGPLWDLADNEDVARILSHFVSASKIIGAVCHGPAALLSIEKNIFGYLRGRKVTAFTDTEENLVFRSGVVPYKLESRLRAHGVDFKAAALPFAPCVAVDENLVTGQNPLSASRVAKKVIELVQKHYVSTL</sequence>
<dbReference type="InterPro" id="IPR002818">
    <property type="entry name" value="DJ-1/PfpI"/>
</dbReference>
<dbReference type="GO" id="GO:0008233">
    <property type="term" value="F:peptidase activity"/>
    <property type="evidence" value="ECO:0007669"/>
    <property type="project" value="UniProtKB-KW"/>
</dbReference>
<dbReference type="InterPro" id="IPR029062">
    <property type="entry name" value="Class_I_gatase-like"/>
</dbReference>
<dbReference type="GO" id="GO:0019243">
    <property type="term" value="P:methylglyoxal catabolic process to D-lactate via S-lactoyl-glutathione"/>
    <property type="evidence" value="ECO:0007669"/>
    <property type="project" value="TreeGrafter"/>
</dbReference>
<protein>
    <submittedName>
        <fullName evidence="5">Putative intracellular protease/amidase</fullName>
    </submittedName>
</protein>
<dbReference type="OrthoDB" id="9792284at2"/>
<dbReference type="CDD" id="cd03141">
    <property type="entry name" value="GATase1_Hsp31_like"/>
    <property type="match status" value="1"/>
</dbReference>
<accession>A0A5S5DR86</accession>
<keyword evidence="6" id="KW-1185">Reference proteome</keyword>
<dbReference type="GO" id="GO:0005737">
    <property type="term" value="C:cytoplasm"/>
    <property type="evidence" value="ECO:0007669"/>
    <property type="project" value="TreeGrafter"/>
</dbReference>
<evidence type="ECO:0000256" key="2">
    <source>
        <dbReference type="ARBA" id="ARBA00023239"/>
    </source>
</evidence>
<keyword evidence="5" id="KW-0645">Protease</keyword>
<keyword evidence="2" id="KW-0456">Lyase</keyword>
<comment type="similarity">
    <text evidence="3">Belongs to the peptidase C56 family. HSP31-like subfamily.</text>
</comment>
<keyword evidence="5" id="KW-0378">Hydrolase</keyword>
<dbReference type="Gene3D" id="3.40.50.880">
    <property type="match status" value="1"/>
</dbReference>
<dbReference type="GO" id="GO:0006508">
    <property type="term" value="P:proteolysis"/>
    <property type="evidence" value="ECO:0007669"/>
    <property type="project" value="UniProtKB-KW"/>
</dbReference>
<organism evidence="5 6">
    <name type="scientific">Sphingobacterium allocomposti</name>
    <dbReference type="NCBI Taxonomy" id="415956"/>
    <lineage>
        <taxon>Bacteria</taxon>
        <taxon>Pseudomonadati</taxon>
        <taxon>Bacteroidota</taxon>
        <taxon>Sphingobacteriia</taxon>
        <taxon>Sphingobacteriales</taxon>
        <taxon>Sphingobacteriaceae</taxon>
        <taxon>Sphingobacterium</taxon>
    </lineage>
</organism>
<dbReference type="Proteomes" id="UP000325105">
    <property type="component" value="Unassembled WGS sequence"/>
</dbReference>
<feature type="domain" description="DJ-1/PfpI" evidence="4">
    <location>
        <begin position="29"/>
        <end position="225"/>
    </location>
</feature>
<dbReference type="PANTHER" id="PTHR48094">
    <property type="entry name" value="PROTEIN/NUCLEIC ACID DEGLYCASE DJ-1-RELATED"/>
    <property type="match status" value="1"/>
</dbReference>
<name>A0A5S5DR86_9SPHI</name>
<dbReference type="AlphaFoldDB" id="A0A5S5DR86"/>
<evidence type="ECO:0000313" key="5">
    <source>
        <dbReference type="EMBL" id="TYP97159.1"/>
    </source>
</evidence>
<comment type="caution">
    <text evidence="5">The sequence shown here is derived from an EMBL/GenBank/DDBJ whole genome shotgun (WGS) entry which is preliminary data.</text>
</comment>
<evidence type="ECO:0000256" key="3">
    <source>
        <dbReference type="ARBA" id="ARBA00038493"/>
    </source>
</evidence>
<dbReference type="GO" id="GO:0019172">
    <property type="term" value="F:glyoxalase III activity"/>
    <property type="evidence" value="ECO:0007669"/>
    <property type="project" value="TreeGrafter"/>
</dbReference>
<reference evidence="5 6" key="1">
    <citation type="submission" date="2019-07" db="EMBL/GenBank/DDBJ databases">
        <title>Genomic Encyclopedia of Archaeal and Bacterial Type Strains, Phase II (KMG-II): from individual species to whole genera.</title>
        <authorList>
            <person name="Goeker M."/>
        </authorList>
    </citation>
    <scope>NUCLEOTIDE SEQUENCE [LARGE SCALE GENOMIC DNA]</scope>
    <source>
        <strain evidence="5 6">DSM 18850</strain>
    </source>
</reference>
<dbReference type="PANTHER" id="PTHR48094:SF11">
    <property type="entry name" value="GLUTATHIONE-INDEPENDENT GLYOXALASE HSP31-RELATED"/>
    <property type="match status" value="1"/>
</dbReference>
<evidence type="ECO:0000259" key="4">
    <source>
        <dbReference type="Pfam" id="PF01965"/>
    </source>
</evidence>
<dbReference type="Pfam" id="PF01965">
    <property type="entry name" value="DJ-1_PfpI"/>
    <property type="match status" value="1"/>
</dbReference>
<dbReference type="RefSeq" id="WP_148907556.1">
    <property type="nucleotide sequence ID" value="NZ_VNHX01000003.1"/>
</dbReference>
<dbReference type="SUPFAM" id="SSF52317">
    <property type="entry name" value="Class I glutamine amidotransferase-like"/>
    <property type="match status" value="1"/>
</dbReference>